<evidence type="ECO:0000313" key="6">
    <source>
        <dbReference type="EMBL" id="GEN22449.1"/>
    </source>
</evidence>
<dbReference type="Proteomes" id="UP000321726">
    <property type="component" value="Unassembled WGS sequence"/>
</dbReference>
<reference evidence="6 9" key="2">
    <citation type="submission" date="2019-07" db="EMBL/GenBank/DDBJ databases">
        <title>Whole genome shotgun sequence of Halomonas cupida NBRC 102219.</title>
        <authorList>
            <person name="Hosoyama A."/>
            <person name="Uohara A."/>
            <person name="Ohji S."/>
            <person name="Ichikawa N."/>
        </authorList>
    </citation>
    <scope>NUCLEOTIDE SEQUENCE [LARGE SCALE GENOMIC DNA]</scope>
    <source>
        <strain evidence="6 9">NBRC 102219</strain>
    </source>
</reference>
<dbReference type="InterPro" id="IPR009057">
    <property type="entry name" value="Homeodomain-like_sf"/>
</dbReference>
<dbReference type="SMART" id="SM00342">
    <property type="entry name" value="HTH_ARAC"/>
    <property type="match status" value="1"/>
</dbReference>
<dbReference type="PRINTS" id="PR00032">
    <property type="entry name" value="HTHARAC"/>
</dbReference>
<dbReference type="STRING" id="44933.SAMN05660971_00447"/>
<dbReference type="AlphaFoldDB" id="A0A1M7ABT1"/>
<keyword evidence="3" id="KW-0804">Transcription</keyword>
<accession>A0A1M7ABT1</accession>
<dbReference type="InterPro" id="IPR018062">
    <property type="entry name" value="HTH_AraC-typ_CS"/>
</dbReference>
<keyword evidence="9" id="KW-1185">Reference proteome</keyword>
<evidence type="ECO:0000313" key="7">
    <source>
        <dbReference type="EMBL" id="SHL40132.1"/>
    </source>
</evidence>
<dbReference type="PANTHER" id="PTHR46796">
    <property type="entry name" value="HTH-TYPE TRANSCRIPTIONAL ACTIVATOR RHAS-RELATED"/>
    <property type="match status" value="1"/>
</dbReference>
<evidence type="ECO:0000313" key="9">
    <source>
        <dbReference type="Proteomes" id="UP000321726"/>
    </source>
</evidence>
<dbReference type="PROSITE" id="PS01124">
    <property type="entry name" value="HTH_ARAC_FAMILY_2"/>
    <property type="match status" value="1"/>
</dbReference>
<evidence type="ECO:0000313" key="8">
    <source>
        <dbReference type="Proteomes" id="UP000184123"/>
    </source>
</evidence>
<dbReference type="Gene3D" id="1.10.10.60">
    <property type="entry name" value="Homeodomain-like"/>
    <property type="match status" value="1"/>
</dbReference>
<dbReference type="GO" id="GO:0003700">
    <property type="term" value="F:DNA-binding transcription factor activity"/>
    <property type="evidence" value="ECO:0007669"/>
    <property type="project" value="InterPro"/>
</dbReference>
<dbReference type="EMBL" id="BJXU01000013">
    <property type="protein sequence ID" value="GEN22449.1"/>
    <property type="molecule type" value="Genomic_DNA"/>
</dbReference>
<protein>
    <submittedName>
        <fullName evidence="7">AraC-type DNA-binding protein</fullName>
    </submittedName>
</protein>
<dbReference type="EMBL" id="FRCA01000001">
    <property type="protein sequence ID" value="SHL40132.1"/>
    <property type="molecule type" value="Genomic_DNA"/>
</dbReference>
<proteinExistence type="predicted"/>
<dbReference type="InterPro" id="IPR050204">
    <property type="entry name" value="AraC_XylS_family_regulators"/>
</dbReference>
<feature type="region of interest" description="Disordered" evidence="4">
    <location>
        <begin position="246"/>
        <end position="268"/>
    </location>
</feature>
<dbReference type="OrthoDB" id="9809338at2"/>
<dbReference type="PANTHER" id="PTHR46796:SF12">
    <property type="entry name" value="HTH-TYPE DNA-BINDING TRANSCRIPTIONAL ACTIVATOR EUTR"/>
    <property type="match status" value="1"/>
</dbReference>
<dbReference type="Proteomes" id="UP000184123">
    <property type="component" value="Unassembled WGS sequence"/>
</dbReference>
<evidence type="ECO:0000256" key="3">
    <source>
        <dbReference type="ARBA" id="ARBA00023163"/>
    </source>
</evidence>
<evidence type="ECO:0000256" key="2">
    <source>
        <dbReference type="ARBA" id="ARBA00023125"/>
    </source>
</evidence>
<dbReference type="SUPFAM" id="SSF46689">
    <property type="entry name" value="Homeodomain-like"/>
    <property type="match status" value="1"/>
</dbReference>
<reference evidence="7 8" key="1">
    <citation type="submission" date="2016-11" db="EMBL/GenBank/DDBJ databases">
        <authorList>
            <person name="Jaros S."/>
            <person name="Januszkiewicz K."/>
            <person name="Wedrychowicz H."/>
        </authorList>
    </citation>
    <scope>NUCLEOTIDE SEQUENCE [LARGE SCALE GENOMIC DNA]</scope>
    <source>
        <strain evidence="7 8">DSM 4740</strain>
    </source>
</reference>
<evidence type="ECO:0000259" key="5">
    <source>
        <dbReference type="PROSITE" id="PS01124"/>
    </source>
</evidence>
<name>A0A1M7ABT1_9GAMM</name>
<keyword evidence="2 7" id="KW-0238">DNA-binding</keyword>
<keyword evidence="1" id="KW-0805">Transcription regulation</keyword>
<evidence type="ECO:0000256" key="1">
    <source>
        <dbReference type="ARBA" id="ARBA00023015"/>
    </source>
</evidence>
<feature type="domain" description="HTH araC/xylS-type" evidence="5">
    <location>
        <begin position="161"/>
        <end position="259"/>
    </location>
</feature>
<sequence>MGDGASPLVELPTLRLPELSVRRWLPSPGLRPWVDLYWLAEGQQLSAVTAYGYADGGTTLRLDGLDSPRPTARWDGRPASAVHHFCVLHHAMGVRLRPGGAWQLASARRRGRDLMEVLDAGPSWLDTLSEQLAEYRGLYQRLQYLDDFLSRVARDNGAGIETVQRVLPILARQQGPVDDWQHQLGITRRGLERVFSRQVGMSPGQLALAWRLKAARQALAEGTTPIVNIAMDTGFHDQAHFTHSFRRSVGETPGAYRRRKRSQIYNPD</sequence>
<evidence type="ECO:0000256" key="4">
    <source>
        <dbReference type="SAM" id="MobiDB-lite"/>
    </source>
</evidence>
<dbReference type="InterPro" id="IPR018060">
    <property type="entry name" value="HTH_AraC"/>
</dbReference>
<dbReference type="GO" id="GO:0043565">
    <property type="term" value="F:sequence-specific DNA binding"/>
    <property type="evidence" value="ECO:0007669"/>
    <property type="project" value="InterPro"/>
</dbReference>
<gene>
    <name evidence="6" type="ORF">HCU01_03980</name>
    <name evidence="7" type="ORF">SAMN05660971_00447</name>
</gene>
<dbReference type="Pfam" id="PF12833">
    <property type="entry name" value="HTH_18"/>
    <property type="match status" value="1"/>
</dbReference>
<dbReference type="InterPro" id="IPR020449">
    <property type="entry name" value="Tscrpt_reg_AraC-type_HTH"/>
</dbReference>
<organism evidence="7 8">
    <name type="scientific">Halomonas cupida</name>
    <dbReference type="NCBI Taxonomy" id="44933"/>
    <lineage>
        <taxon>Bacteria</taxon>
        <taxon>Pseudomonadati</taxon>
        <taxon>Pseudomonadota</taxon>
        <taxon>Gammaproteobacteria</taxon>
        <taxon>Oceanospirillales</taxon>
        <taxon>Halomonadaceae</taxon>
        <taxon>Halomonas</taxon>
    </lineage>
</organism>
<dbReference type="PROSITE" id="PS00041">
    <property type="entry name" value="HTH_ARAC_FAMILY_1"/>
    <property type="match status" value="1"/>
</dbReference>